<dbReference type="Gene3D" id="3.40.50.1820">
    <property type="entry name" value="alpha/beta hydrolase"/>
    <property type="match status" value="1"/>
</dbReference>
<dbReference type="CDD" id="cd12117">
    <property type="entry name" value="A_NRPS_Srf_like"/>
    <property type="match status" value="1"/>
</dbReference>
<dbReference type="OrthoDB" id="9757540at2"/>
<evidence type="ECO:0000259" key="4">
    <source>
        <dbReference type="PROSITE" id="PS50075"/>
    </source>
</evidence>
<organism evidence="5 6">
    <name type="scientific">Corallococcus terminator</name>
    <dbReference type="NCBI Taxonomy" id="2316733"/>
    <lineage>
        <taxon>Bacteria</taxon>
        <taxon>Pseudomonadati</taxon>
        <taxon>Myxococcota</taxon>
        <taxon>Myxococcia</taxon>
        <taxon>Myxococcales</taxon>
        <taxon>Cystobacterineae</taxon>
        <taxon>Myxococcaceae</taxon>
        <taxon>Corallococcus</taxon>
    </lineage>
</organism>
<dbReference type="PROSITE" id="PS00455">
    <property type="entry name" value="AMP_BINDING"/>
    <property type="match status" value="1"/>
</dbReference>
<dbReference type="PANTHER" id="PTHR45527">
    <property type="entry name" value="NONRIBOSOMAL PEPTIDE SYNTHETASE"/>
    <property type="match status" value="1"/>
</dbReference>
<proteinExistence type="predicted"/>
<dbReference type="Gene3D" id="3.30.559.10">
    <property type="entry name" value="Chloramphenicol acetyltransferase-like domain"/>
    <property type="match status" value="1"/>
</dbReference>
<comment type="caution">
    <text evidence="5">The sequence shown here is derived from an EMBL/GenBank/DDBJ whole genome shotgun (WGS) entry which is preliminary data.</text>
</comment>
<keyword evidence="6" id="KW-1185">Reference proteome</keyword>
<keyword evidence="2" id="KW-0597">Phosphoprotein</keyword>
<protein>
    <submittedName>
        <fullName evidence="5">Amino acid adenylation domain-containing protein</fullName>
    </submittedName>
</protein>
<accession>A0A3A8HCB6</accession>
<dbReference type="AlphaFoldDB" id="A0A3A8HCB6"/>
<dbReference type="Gene3D" id="3.30.300.30">
    <property type="match status" value="1"/>
</dbReference>
<name>A0A3A8HCB6_9BACT</name>
<dbReference type="SUPFAM" id="SSF47336">
    <property type="entry name" value="ACP-like"/>
    <property type="match status" value="1"/>
</dbReference>
<dbReference type="InterPro" id="IPR020845">
    <property type="entry name" value="AMP-binding_CS"/>
</dbReference>
<gene>
    <name evidence="5" type="ORF">D7V88_40510</name>
</gene>
<evidence type="ECO:0000256" key="1">
    <source>
        <dbReference type="ARBA" id="ARBA00022450"/>
    </source>
</evidence>
<feature type="non-terminal residue" evidence="5">
    <location>
        <position position="1"/>
    </location>
</feature>
<dbReference type="InterPro" id="IPR009081">
    <property type="entry name" value="PP-bd_ACP"/>
</dbReference>
<dbReference type="SUPFAM" id="SSF56801">
    <property type="entry name" value="Acetyl-CoA synthetase-like"/>
    <property type="match status" value="1"/>
</dbReference>
<feature type="region of interest" description="Disordered" evidence="3">
    <location>
        <begin position="792"/>
        <end position="816"/>
    </location>
</feature>
<feature type="domain" description="Carrier" evidence="4">
    <location>
        <begin position="812"/>
        <end position="888"/>
    </location>
</feature>
<dbReference type="GO" id="GO:0043041">
    <property type="term" value="P:amino acid activation for nonribosomal peptide biosynthetic process"/>
    <property type="evidence" value="ECO:0007669"/>
    <property type="project" value="TreeGrafter"/>
</dbReference>
<dbReference type="SUPFAM" id="SSF52777">
    <property type="entry name" value="CoA-dependent acyltransferases"/>
    <property type="match status" value="1"/>
</dbReference>
<dbReference type="Gene3D" id="2.30.38.10">
    <property type="entry name" value="Luciferase, Domain 3"/>
    <property type="match status" value="1"/>
</dbReference>
<dbReference type="Pfam" id="PF00501">
    <property type="entry name" value="AMP-binding"/>
    <property type="match status" value="1"/>
</dbReference>
<dbReference type="Pfam" id="PF00668">
    <property type="entry name" value="Condensation"/>
    <property type="match status" value="1"/>
</dbReference>
<dbReference type="EMBL" id="RAVZ01000592">
    <property type="protein sequence ID" value="RKG68787.1"/>
    <property type="molecule type" value="Genomic_DNA"/>
</dbReference>
<dbReference type="Gene3D" id="3.40.50.980">
    <property type="match status" value="2"/>
</dbReference>
<dbReference type="InterPro" id="IPR000873">
    <property type="entry name" value="AMP-dep_synth/lig_dom"/>
</dbReference>
<reference evidence="6" key="1">
    <citation type="submission" date="2018-09" db="EMBL/GenBank/DDBJ databases">
        <authorList>
            <person name="Livingstone P.G."/>
            <person name="Whitworth D.E."/>
        </authorList>
    </citation>
    <scope>NUCLEOTIDE SEQUENCE [LARGE SCALE GENOMIC DNA]</scope>
    <source>
        <strain evidence="6">CA054A</strain>
    </source>
</reference>
<evidence type="ECO:0000256" key="3">
    <source>
        <dbReference type="SAM" id="MobiDB-lite"/>
    </source>
</evidence>
<dbReference type="InterPro" id="IPR036736">
    <property type="entry name" value="ACP-like_sf"/>
</dbReference>
<dbReference type="FunFam" id="3.30.300.30:FF:000010">
    <property type="entry name" value="Enterobactin synthetase component F"/>
    <property type="match status" value="1"/>
</dbReference>
<dbReference type="CDD" id="cd19531">
    <property type="entry name" value="LCL_NRPS-like"/>
    <property type="match status" value="1"/>
</dbReference>
<dbReference type="GO" id="GO:0005737">
    <property type="term" value="C:cytoplasm"/>
    <property type="evidence" value="ECO:0007669"/>
    <property type="project" value="TreeGrafter"/>
</dbReference>
<dbReference type="GO" id="GO:0044550">
    <property type="term" value="P:secondary metabolite biosynthetic process"/>
    <property type="evidence" value="ECO:0007669"/>
    <property type="project" value="UniProtKB-ARBA"/>
</dbReference>
<dbReference type="Proteomes" id="UP000268094">
    <property type="component" value="Unassembled WGS sequence"/>
</dbReference>
<dbReference type="InterPro" id="IPR023213">
    <property type="entry name" value="CAT-like_dom_sf"/>
</dbReference>
<dbReference type="PANTHER" id="PTHR45527:SF1">
    <property type="entry name" value="FATTY ACID SYNTHASE"/>
    <property type="match status" value="1"/>
</dbReference>
<dbReference type="InterPro" id="IPR020806">
    <property type="entry name" value="PKS_PP-bd"/>
</dbReference>
<dbReference type="Gene3D" id="3.30.559.30">
    <property type="entry name" value="Nonribosomal peptide synthetase, condensation domain"/>
    <property type="match status" value="1"/>
</dbReference>
<evidence type="ECO:0000313" key="6">
    <source>
        <dbReference type="Proteomes" id="UP000268094"/>
    </source>
</evidence>
<dbReference type="FunFam" id="3.40.50.980:FF:000001">
    <property type="entry name" value="Non-ribosomal peptide synthetase"/>
    <property type="match status" value="1"/>
</dbReference>
<evidence type="ECO:0000256" key="2">
    <source>
        <dbReference type="ARBA" id="ARBA00022553"/>
    </source>
</evidence>
<dbReference type="Pfam" id="PF00550">
    <property type="entry name" value="PP-binding"/>
    <property type="match status" value="1"/>
</dbReference>
<dbReference type="InterPro" id="IPR029058">
    <property type="entry name" value="AB_hydrolase_fold"/>
</dbReference>
<dbReference type="NCBIfam" id="TIGR01733">
    <property type="entry name" value="AA-adenyl-dom"/>
    <property type="match status" value="1"/>
</dbReference>
<dbReference type="InterPro" id="IPR001242">
    <property type="entry name" value="Condensation_dom"/>
</dbReference>
<sequence length="899" mass="97574">TGKPHGLPSLPVQYADFASWQRGWLQGDVLAKQVAWWKDQLAGAPHVLDLPTDKPRPTQRSPRGALLPLHLPRVLSERLGALARQEGATSFMALLSVWQLLLSRYSRQQDLLVGSPIAGRNQGELEGLVGFFINTLVLRARIHPDASFRSLLTQVRDTTFAAYEHQDLPFEKLVEELQVQRDLGRTPLVQVIFALQNAPAGTLQAPGLTLRMLDVDSATARFDLGLLLTETPDGLHGAIEYSTDLFEHDTVARMAGHLRTLMEAAVSGPDLPLASLPWLTPAERQQVLVDFNDSVRPYASDISVAAQFALQVARHPDAVALESEDERLTYAQLDARANQLAHELRAQGVGPEKLVAVCLERSVSFVVCALATLKAGGAYLPMDASYPAQRLAFMLEDARPHLLITRRDLHGRLPPVEGDAPILFVEELSLTSHPATAPVVDVGPHNLAYVIFTSGSTGRPKGIGIEQRSVLRLVQSDSFGNYGVGETMMLLAPVSFDGSVLELWLPLLSGCRLVIFSGQYAASDLEKVARVVKHHGVTLAHVPTGLFSQIVEYQSDILGPLREVFVGGDIISAPHVRKAVASGTTSVTNIYGPSECTVASNTFKVSHPDQVDGSVPIGPMLSNTTGYVLDASMHPVPVGVPGELYLGGAGLSRGYVSRPELTAERFVPDAQGTTPGARLYRTGDLVRWGADGVLEFLGRIDHQVKVRGFRIELAEVEAALRDLPSVLEVAVVVREDVPGDKRLVAYAMPREGHVLDVTALRAGMRQRLPEYMVPSTFVTLATLPLSPSNKVDRKALPAPDAVSTGRQGRFVEPTDPTEQRMAAVFARELGAERVGVHDHLFEDLGGTSLSVVRIAARLREELQRDVPVVWLFEHSTVNELARRMERESGGPAASAAPVA</sequence>
<dbReference type="InterPro" id="IPR010071">
    <property type="entry name" value="AA_adenyl_dom"/>
</dbReference>
<evidence type="ECO:0000313" key="5">
    <source>
        <dbReference type="EMBL" id="RKG68787.1"/>
    </source>
</evidence>
<dbReference type="SMART" id="SM00823">
    <property type="entry name" value="PKS_PP"/>
    <property type="match status" value="1"/>
</dbReference>
<keyword evidence="1" id="KW-0596">Phosphopantetheine</keyword>
<feature type="non-terminal residue" evidence="5">
    <location>
        <position position="899"/>
    </location>
</feature>
<dbReference type="FunFam" id="2.30.38.10:FF:000001">
    <property type="entry name" value="Non-ribosomal peptide synthetase PvdI"/>
    <property type="match status" value="1"/>
</dbReference>
<dbReference type="Pfam" id="PF13193">
    <property type="entry name" value="AMP-binding_C"/>
    <property type="match status" value="1"/>
</dbReference>
<dbReference type="GO" id="GO:0003824">
    <property type="term" value="F:catalytic activity"/>
    <property type="evidence" value="ECO:0007669"/>
    <property type="project" value="InterPro"/>
</dbReference>
<dbReference type="GO" id="GO:0031177">
    <property type="term" value="F:phosphopantetheine binding"/>
    <property type="evidence" value="ECO:0007669"/>
    <property type="project" value="InterPro"/>
</dbReference>
<dbReference type="InterPro" id="IPR025110">
    <property type="entry name" value="AMP-bd_C"/>
</dbReference>
<dbReference type="FunFam" id="3.40.50.12780:FF:000012">
    <property type="entry name" value="Non-ribosomal peptide synthetase"/>
    <property type="match status" value="1"/>
</dbReference>
<dbReference type="InterPro" id="IPR045851">
    <property type="entry name" value="AMP-bd_C_sf"/>
</dbReference>
<dbReference type="PROSITE" id="PS50075">
    <property type="entry name" value="CARRIER"/>
    <property type="match status" value="1"/>
</dbReference>